<comment type="cofactor">
    <cofactor evidence="11">
        <name>Mn(2+)</name>
        <dbReference type="ChEBI" id="CHEBI:29035"/>
    </cofactor>
    <cofactor evidence="11">
        <name>Fe(2+)</name>
        <dbReference type="ChEBI" id="CHEBI:29033"/>
    </cofactor>
    <text evidence="11">Binds 1 Mn(2+) or Fe(2+) ion per subunit.</text>
</comment>
<feature type="binding site" evidence="11">
    <location>
        <position position="130"/>
    </location>
    <ligand>
        <name>Fe cation</name>
        <dbReference type="ChEBI" id="CHEBI:24875"/>
    </ligand>
</feature>
<dbReference type="NCBIfam" id="NF045677">
    <property type="entry name" value="FeRespRegIrr"/>
    <property type="match status" value="1"/>
</dbReference>
<keyword evidence="10 12" id="KW-0804">Transcription</keyword>
<evidence type="ECO:0000256" key="7">
    <source>
        <dbReference type="ARBA" id="ARBA00022833"/>
    </source>
</evidence>
<keyword evidence="5 12" id="KW-0678">Repressor</keyword>
<proteinExistence type="inferred from homology"/>
<dbReference type="InterPro" id="IPR036390">
    <property type="entry name" value="WH_DNA-bd_sf"/>
</dbReference>
<keyword evidence="4 12" id="KW-0963">Cytoplasm</keyword>
<evidence type="ECO:0000256" key="3">
    <source>
        <dbReference type="ARBA" id="ARBA00020910"/>
    </source>
</evidence>
<reference evidence="13 14" key="1">
    <citation type="submission" date="2016-10" db="EMBL/GenBank/DDBJ databases">
        <authorList>
            <person name="de Groot N.N."/>
        </authorList>
    </citation>
    <scope>NUCLEOTIDE SEQUENCE [LARGE SCALE GENOMIC DNA]</scope>
    <source>
        <strain evidence="13 14">CGMCC 1.10210</strain>
    </source>
</reference>
<dbReference type="Proteomes" id="UP000182258">
    <property type="component" value="Unassembled WGS sequence"/>
</dbReference>
<evidence type="ECO:0000313" key="13">
    <source>
        <dbReference type="EMBL" id="SFD03214.1"/>
    </source>
</evidence>
<name>A0A1I1NZT5_9HYPH</name>
<gene>
    <name evidence="12" type="primary">fur</name>
    <name evidence="13" type="ORF">SAMN04488059_11818</name>
</gene>
<dbReference type="PANTHER" id="PTHR33202:SF7">
    <property type="entry name" value="FERRIC UPTAKE REGULATION PROTEIN"/>
    <property type="match status" value="1"/>
</dbReference>
<dbReference type="GO" id="GO:0000976">
    <property type="term" value="F:transcription cis-regulatory region binding"/>
    <property type="evidence" value="ECO:0007669"/>
    <property type="project" value="TreeGrafter"/>
</dbReference>
<dbReference type="GO" id="GO:0003700">
    <property type="term" value="F:DNA-binding transcription factor activity"/>
    <property type="evidence" value="ECO:0007669"/>
    <property type="project" value="UniProtKB-UniRule"/>
</dbReference>
<evidence type="ECO:0000256" key="12">
    <source>
        <dbReference type="RuleBase" id="RU364037"/>
    </source>
</evidence>
<organism evidence="13 14">
    <name type="scientific">Devosia psychrophila</name>
    <dbReference type="NCBI Taxonomy" id="728005"/>
    <lineage>
        <taxon>Bacteria</taxon>
        <taxon>Pseudomonadati</taxon>
        <taxon>Pseudomonadota</taxon>
        <taxon>Alphaproteobacteria</taxon>
        <taxon>Hyphomicrobiales</taxon>
        <taxon>Devosiaceae</taxon>
        <taxon>Devosia</taxon>
    </lineage>
</organism>
<dbReference type="STRING" id="728005.SAMN04488059_11818"/>
<dbReference type="NCBIfam" id="NF045678">
    <property type="entry name" value="TransRegIrrA"/>
    <property type="match status" value="1"/>
</dbReference>
<keyword evidence="8 12" id="KW-0805">Transcription regulation</keyword>
<keyword evidence="11 12" id="KW-0408">Iron</keyword>
<evidence type="ECO:0000313" key="14">
    <source>
        <dbReference type="Proteomes" id="UP000182258"/>
    </source>
</evidence>
<dbReference type="Gene3D" id="1.10.10.10">
    <property type="entry name" value="Winged helix-like DNA-binding domain superfamily/Winged helix DNA-binding domain"/>
    <property type="match status" value="1"/>
</dbReference>
<dbReference type="AlphaFoldDB" id="A0A1I1NZT5"/>
<evidence type="ECO:0000256" key="1">
    <source>
        <dbReference type="ARBA" id="ARBA00004496"/>
    </source>
</evidence>
<dbReference type="InterPro" id="IPR036388">
    <property type="entry name" value="WH-like_DNA-bd_sf"/>
</dbReference>
<evidence type="ECO:0000256" key="2">
    <source>
        <dbReference type="ARBA" id="ARBA00007957"/>
    </source>
</evidence>
<dbReference type="SUPFAM" id="SSF46785">
    <property type="entry name" value="Winged helix' DNA-binding domain"/>
    <property type="match status" value="1"/>
</dbReference>
<comment type="similarity">
    <text evidence="2 12">Belongs to the Fur family.</text>
</comment>
<dbReference type="GO" id="GO:0045892">
    <property type="term" value="P:negative regulation of DNA-templated transcription"/>
    <property type="evidence" value="ECO:0007669"/>
    <property type="project" value="TreeGrafter"/>
</dbReference>
<comment type="subcellular location">
    <subcellularLocation>
        <location evidence="1 12">Cytoplasm</location>
    </subcellularLocation>
</comment>
<evidence type="ECO:0000256" key="4">
    <source>
        <dbReference type="ARBA" id="ARBA00022490"/>
    </source>
</evidence>
<evidence type="ECO:0000256" key="5">
    <source>
        <dbReference type="ARBA" id="ARBA00022491"/>
    </source>
</evidence>
<comment type="subunit">
    <text evidence="12">Homodimer.</text>
</comment>
<keyword evidence="6 11" id="KW-0479">Metal-binding</keyword>
<dbReference type="InterPro" id="IPR002481">
    <property type="entry name" value="FUR"/>
</dbReference>
<keyword evidence="7 12" id="KW-0862">Zinc</keyword>
<dbReference type="EMBL" id="FOMB01000018">
    <property type="protein sequence ID" value="SFD03214.1"/>
    <property type="molecule type" value="Genomic_DNA"/>
</dbReference>
<sequence length="157" mass="17562">MRPFRLQDSMTDRIQTARSLPSHKPCLTAVLRMANLRPTRQRVALAELLFGGPHRHVSAEQLHGEATDAKVGVSLATIYNTLHQFHQAGLLREVAVDASRSYFDTDTSDHHHFYVEDEQRMIDIPASSVEFAALPDAPKGMKVSHVDVVIRVRKAQG</sequence>
<dbReference type="FunFam" id="1.10.10.10:FF:000007">
    <property type="entry name" value="Ferric uptake regulation protein"/>
    <property type="match status" value="1"/>
</dbReference>
<dbReference type="GO" id="GO:0005737">
    <property type="term" value="C:cytoplasm"/>
    <property type="evidence" value="ECO:0007669"/>
    <property type="project" value="UniProtKB-SubCell"/>
</dbReference>
<dbReference type="CDD" id="cd07153">
    <property type="entry name" value="Fur_like"/>
    <property type="match status" value="1"/>
</dbReference>
<dbReference type="PANTHER" id="PTHR33202">
    <property type="entry name" value="ZINC UPTAKE REGULATION PROTEIN"/>
    <property type="match status" value="1"/>
</dbReference>
<evidence type="ECO:0000256" key="11">
    <source>
        <dbReference type="PIRSR" id="PIRSR602481-2"/>
    </source>
</evidence>
<evidence type="ECO:0000256" key="6">
    <source>
        <dbReference type="ARBA" id="ARBA00022723"/>
    </source>
</evidence>
<keyword evidence="9 12" id="KW-0238">DNA-binding</keyword>
<protein>
    <recommendedName>
        <fullName evidence="3 12">Ferric uptake regulation protein</fullName>
    </recommendedName>
</protein>
<evidence type="ECO:0000256" key="10">
    <source>
        <dbReference type="ARBA" id="ARBA00023163"/>
    </source>
</evidence>
<accession>A0A1I1NZT5</accession>
<dbReference type="GO" id="GO:0008270">
    <property type="term" value="F:zinc ion binding"/>
    <property type="evidence" value="ECO:0007669"/>
    <property type="project" value="TreeGrafter"/>
</dbReference>
<evidence type="ECO:0000256" key="8">
    <source>
        <dbReference type="ARBA" id="ARBA00023015"/>
    </source>
</evidence>
<evidence type="ECO:0000256" key="9">
    <source>
        <dbReference type="ARBA" id="ARBA00023125"/>
    </source>
</evidence>
<dbReference type="Pfam" id="PF01475">
    <property type="entry name" value="FUR"/>
    <property type="match status" value="1"/>
</dbReference>
<dbReference type="GO" id="GO:1900376">
    <property type="term" value="P:regulation of secondary metabolite biosynthetic process"/>
    <property type="evidence" value="ECO:0007669"/>
    <property type="project" value="TreeGrafter"/>
</dbReference>